<organism evidence="3 4">
    <name type="scientific">Actinopolyspora mzabensis</name>
    <dbReference type="NCBI Taxonomy" id="995066"/>
    <lineage>
        <taxon>Bacteria</taxon>
        <taxon>Bacillati</taxon>
        <taxon>Actinomycetota</taxon>
        <taxon>Actinomycetes</taxon>
        <taxon>Actinopolysporales</taxon>
        <taxon>Actinopolysporaceae</taxon>
        <taxon>Actinopolyspora</taxon>
    </lineage>
</organism>
<dbReference type="EMBL" id="FNFM01000007">
    <property type="protein sequence ID" value="SDK38542.1"/>
    <property type="molecule type" value="Genomic_DNA"/>
</dbReference>
<name>A0A1G9BGA4_ACTMZ</name>
<proteinExistence type="predicted"/>
<evidence type="ECO:0000256" key="1">
    <source>
        <dbReference type="SAM" id="Phobius"/>
    </source>
</evidence>
<feature type="transmembrane region" description="Helical" evidence="1">
    <location>
        <begin position="59"/>
        <end position="79"/>
    </location>
</feature>
<dbReference type="AlphaFoldDB" id="A0A1G9BGA4"/>
<keyword evidence="4" id="KW-1185">Reference proteome</keyword>
<evidence type="ECO:0000313" key="3">
    <source>
        <dbReference type="EMBL" id="SDK38542.1"/>
    </source>
</evidence>
<evidence type="ECO:0000313" key="4">
    <source>
        <dbReference type="Proteomes" id="UP000199213"/>
    </source>
</evidence>
<reference evidence="4" key="1">
    <citation type="submission" date="2016-10" db="EMBL/GenBank/DDBJ databases">
        <authorList>
            <person name="Varghese N."/>
            <person name="Submissions S."/>
        </authorList>
    </citation>
    <scope>NUCLEOTIDE SEQUENCE [LARGE SCALE GENOMIC DNA]</scope>
    <source>
        <strain evidence="4">DSM 45460</strain>
    </source>
</reference>
<feature type="domain" description="DUF6286" evidence="2">
    <location>
        <begin position="69"/>
        <end position="172"/>
    </location>
</feature>
<dbReference type="Pfam" id="PF19803">
    <property type="entry name" value="DUF6286"/>
    <property type="match status" value="1"/>
</dbReference>
<dbReference type="InterPro" id="IPR046253">
    <property type="entry name" value="DUF6286"/>
</dbReference>
<gene>
    <name evidence="3" type="ORF">SAMN04487820_107139</name>
</gene>
<evidence type="ECO:0000259" key="2">
    <source>
        <dbReference type="Pfam" id="PF19803"/>
    </source>
</evidence>
<keyword evidence="1" id="KW-1133">Transmembrane helix</keyword>
<dbReference type="OrthoDB" id="5191564at2"/>
<protein>
    <recommendedName>
        <fullName evidence="2">DUF6286 domain-containing protein</fullName>
    </recommendedName>
</protein>
<accession>A0A1G9BGA4</accession>
<dbReference type="Proteomes" id="UP000199213">
    <property type="component" value="Unassembled WGS sequence"/>
</dbReference>
<keyword evidence="1" id="KW-0812">Transmembrane</keyword>
<dbReference type="RefSeq" id="WP_092628571.1">
    <property type="nucleotide sequence ID" value="NZ_FNFM01000007.1"/>
</dbReference>
<sequence>MRAFVRILTTLLGLLFLAAGLLLVVEAVRAAVSTGADPLLVERATLRDELAGVSWRDTLVRTGAAVTAVLGLLLILVAARAGRGDIRLHDPAPDVLVVTRPRSLARLVGHRVREQDGVARASVVAHRKAVRVNAVGQFTEVGDLEPRLQETARTATEELPLVTTPRVSVAVKPAKQR</sequence>
<keyword evidence="1" id="KW-0472">Membrane</keyword>